<sequence>MLLHARNRCSRLCQRAVYFTTRRVGHHPVADQFAQRLPFQTQQLRHQQPRDHAAVTIGKVTEIVMRTHFTAVDGIFVAHPLFDKRVSGF</sequence>
<reference evidence="1" key="1">
    <citation type="submission" date="2019-08" db="EMBL/GenBank/DDBJ databases">
        <authorList>
            <person name="Kucharzyk K."/>
            <person name="Murdoch R.W."/>
            <person name="Higgins S."/>
            <person name="Loffler F."/>
        </authorList>
    </citation>
    <scope>NUCLEOTIDE SEQUENCE</scope>
</reference>
<dbReference type="EMBL" id="VSSQ01051365">
    <property type="protein sequence ID" value="MPN05464.1"/>
    <property type="molecule type" value="Genomic_DNA"/>
</dbReference>
<accession>A0A645EYI0</accession>
<evidence type="ECO:0000313" key="1">
    <source>
        <dbReference type="EMBL" id="MPN05464.1"/>
    </source>
</evidence>
<comment type="caution">
    <text evidence="1">The sequence shown here is derived from an EMBL/GenBank/DDBJ whole genome shotgun (WGS) entry which is preliminary data.</text>
</comment>
<name>A0A645EYI0_9ZZZZ</name>
<protein>
    <submittedName>
        <fullName evidence="1">Uncharacterized protein</fullName>
    </submittedName>
</protein>
<organism evidence="1">
    <name type="scientific">bioreactor metagenome</name>
    <dbReference type="NCBI Taxonomy" id="1076179"/>
    <lineage>
        <taxon>unclassified sequences</taxon>
        <taxon>metagenomes</taxon>
        <taxon>ecological metagenomes</taxon>
    </lineage>
</organism>
<proteinExistence type="predicted"/>
<gene>
    <name evidence="1" type="ORF">SDC9_152714</name>
</gene>
<dbReference type="AlphaFoldDB" id="A0A645EYI0"/>